<name>A0ACC6PLX8_9ACTN</name>
<organism evidence="1 2">
    <name type="scientific">Streptomyces achmelvichensis</name>
    <dbReference type="NCBI Taxonomy" id="3134111"/>
    <lineage>
        <taxon>Bacteria</taxon>
        <taxon>Bacillati</taxon>
        <taxon>Actinomycetota</taxon>
        <taxon>Actinomycetes</taxon>
        <taxon>Kitasatosporales</taxon>
        <taxon>Streptomycetaceae</taxon>
        <taxon>Streptomyces</taxon>
    </lineage>
</organism>
<accession>A0ACC6PLX8</accession>
<evidence type="ECO:0000313" key="1">
    <source>
        <dbReference type="EMBL" id="MEJ8632368.1"/>
    </source>
</evidence>
<comment type="caution">
    <text evidence="1">The sequence shown here is derived from an EMBL/GenBank/DDBJ whole genome shotgun (WGS) entry which is preliminary data.</text>
</comment>
<sequence>MINGAHVIIYSQDAEADRAFFRDVLRYPHIDAGYGWLIFKLPPAEIAVHPVEDWETHDFFLMCDDVRGTIEELKARGVEFRQPVRDEGWGLMTVLKLPGGGGLGLYEPRHQSAHAL</sequence>
<gene>
    <name evidence="1" type="ORF">WKI67_02775</name>
</gene>
<protein>
    <submittedName>
        <fullName evidence="1">VOC family protein</fullName>
    </submittedName>
</protein>
<proteinExistence type="predicted"/>
<dbReference type="EMBL" id="JBBKAJ010000017">
    <property type="protein sequence ID" value="MEJ8632368.1"/>
    <property type="molecule type" value="Genomic_DNA"/>
</dbReference>
<evidence type="ECO:0000313" key="2">
    <source>
        <dbReference type="Proteomes" id="UP001377168"/>
    </source>
</evidence>
<keyword evidence="2" id="KW-1185">Reference proteome</keyword>
<reference evidence="1" key="1">
    <citation type="submission" date="2024-03" db="EMBL/GenBank/DDBJ databases">
        <title>Novel Streptomyces species of biotechnological and ecological value are a feature of Machair soil.</title>
        <authorList>
            <person name="Prole J.R."/>
            <person name="Goodfellow M."/>
            <person name="Allenby N."/>
            <person name="Ward A.C."/>
        </authorList>
    </citation>
    <scope>NUCLEOTIDE SEQUENCE</scope>
    <source>
        <strain evidence="1">MS2.AVA.5</strain>
    </source>
</reference>
<dbReference type="Proteomes" id="UP001377168">
    <property type="component" value="Unassembled WGS sequence"/>
</dbReference>